<reference evidence="7 8" key="1">
    <citation type="submission" date="2021-11" db="EMBL/GenBank/DDBJ databases">
        <title>Aliifidinibius sp. nov., a new bacterium isolated from saline soil.</title>
        <authorList>
            <person name="Galisteo C."/>
            <person name="De La Haba R."/>
            <person name="Sanchez-Porro C."/>
            <person name="Ventosa A."/>
        </authorList>
    </citation>
    <scope>NUCLEOTIDE SEQUENCE [LARGE SCALE GENOMIC DNA]</scope>
    <source>
        <strain evidence="7 8">KACC 190600</strain>
    </source>
</reference>
<evidence type="ECO:0000256" key="1">
    <source>
        <dbReference type="ARBA" id="ARBA00004141"/>
    </source>
</evidence>
<feature type="transmembrane region" description="Helical" evidence="5">
    <location>
        <begin position="196"/>
        <end position="213"/>
    </location>
</feature>
<evidence type="ECO:0000256" key="5">
    <source>
        <dbReference type="SAM" id="Phobius"/>
    </source>
</evidence>
<feature type="transmembrane region" description="Helical" evidence="5">
    <location>
        <begin position="158"/>
        <end position="176"/>
    </location>
</feature>
<dbReference type="Pfam" id="PF04932">
    <property type="entry name" value="Wzy_C"/>
    <property type="match status" value="1"/>
</dbReference>
<feature type="domain" description="O-antigen ligase-related" evidence="6">
    <location>
        <begin position="228"/>
        <end position="370"/>
    </location>
</feature>
<comment type="caution">
    <text evidence="7">The sequence shown here is derived from an EMBL/GenBank/DDBJ whole genome shotgun (WGS) entry which is preliminary data.</text>
</comment>
<feature type="transmembrane region" description="Helical" evidence="5">
    <location>
        <begin position="354"/>
        <end position="374"/>
    </location>
</feature>
<dbReference type="PROSITE" id="PS51257">
    <property type="entry name" value="PROKAR_LIPOPROTEIN"/>
    <property type="match status" value="1"/>
</dbReference>
<keyword evidence="3 5" id="KW-1133">Transmembrane helix</keyword>
<evidence type="ECO:0000313" key="7">
    <source>
        <dbReference type="EMBL" id="MCW9711720.1"/>
    </source>
</evidence>
<keyword evidence="7" id="KW-0436">Ligase</keyword>
<feature type="transmembrane region" description="Helical" evidence="5">
    <location>
        <begin position="20"/>
        <end position="47"/>
    </location>
</feature>
<dbReference type="PANTHER" id="PTHR37422:SF13">
    <property type="entry name" value="LIPOPOLYSACCHARIDE BIOSYNTHESIS PROTEIN PA4999-RELATED"/>
    <property type="match status" value="1"/>
</dbReference>
<feature type="transmembrane region" description="Helical" evidence="5">
    <location>
        <begin position="225"/>
        <end position="253"/>
    </location>
</feature>
<evidence type="ECO:0000313" key="8">
    <source>
        <dbReference type="Proteomes" id="UP001207337"/>
    </source>
</evidence>
<proteinExistence type="predicted"/>
<gene>
    <name evidence="7" type="ORF">LQ318_02280</name>
</gene>
<accession>A0ABT3PV42</accession>
<dbReference type="EMBL" id="JAJNDC010000001">
    <property type="protein sequence ID" value="MCW9711720.1"/>
    <property type="molecule type" value="Genomic_DNA"/>
</dbReference>
<feature type="transmembrane region" description="Helical" evidence="5">
    <location>
        <begin position="131"/>
        <end position="151"/>
    </location>
</feature>
<comment type="subcellular location">
    <subcellularLocation>
        <location evidence="1">Membrane</location>
        <topology evidence="1">Multi-pass membrane protein</topology>
    </subcellularLocation>
</comment>
<dbReference type="RefSeq" id="WP_265787168.1">
    <property type="nucleotide sequence ID" value="NZ_BAABRS010000001.1"/>
</dbReference>
<evidence type="ECO:0000259" key="6">
    <source>
        <dbReference type="Pfam" id="PF04932"/>
    </source>
</evidence>
<evidence type="ECO:0000256" key="2">
    <source>
        <dbReference type="ARBA" id="ARBA00022692"/>
    </source>
</evidence>
<evidence type="ECO:0000256" key="3">
    <source>
        <dbReference type="ARBA" id="ARBA00022989"/>
    </source>
</evidence>
<feature type="transmembrane region" description="Helical" evidence="5">
    <location>
        <begin position="380"/>
        <end position="400"/>
    </location>
</feature>
<dbReference type="GO" id="GO:0016874">
    <property type="term" value="F:ligase activity"/>
    <property type="evidence" value="ECO:0007669"/>
    <property type="project" value="UniProtKB-KW"/>
</dbReference>
<name>A0ABT3PV42_9BACT</name>
<dbReference type="InterPro" id="IPR007016">
    <property type="entry name" value="O-antigen_ligase-rel_domated"/>
</dbReference>
<keyword evidence="4 5" id="KW-0472">Membrane</keyword>
<dbReference type="Proteomes" id="UP001207337">
    <property type="component" value="Unassembled WGS sequence"/>
</dbReference>
<dbReference type="InterPro" id="IPR051533">
    <property type="entry name" value="WaaL-like"/>
</dbReference>
<organism evidence="7 8">
    <name type="scientific">Fodinibius salicampi</name>
    <dbReference type="NCBI Taxonomy" id="1920655"/>
    <lineage>
        <taxon>Bacteria</taxon>
        <taxon>Pseudomonadati</taxon>
        <taxon>Balneolota</taxon>
        <taxon>Balneolia</taxon>
        <taxon>Balneolales</taxon>
        <taxon>Balneolaceae</taxon>
        <taxon>Fodinibius</taxon>
    </lineage>
</organism>
<feature type="transmembrane region" description="Helical" evidence="5">
    <location>
        <begin position="407"/>
        <end position="428"/>
    </location>
</feature>
<feature type="transmembrane region" description="Helical" evidence="5">
    <location>
        <begin position="265"/>
        <end position="286"/>
    </location>
</feature>
<evidence type="ECO:0000256" key="4">
    <source>
        <dbReference type="ARBA" id="ARBA00023136"/>
    </source>
</evidence>
<keyword evidence="8" id="KW-1185">Reference proteome</keyword>
<protein>
    <submittedName>
        <fullName evidence="7">O-antigen ligase family protein</fullName>
    </submittedName>
</protein>
<feature type="transmembrane region" description="Helical" evidence="5">
    <location>
        <begin position="106"/>
        <end position="125"/>
    </location>
</feature>
<keyword evidence="2 5" id="KW-0812">Transmembrane</keyword>
<sequence>MNRKSALTSLFGNQTLVACLLIWLGSSIILGGLSPVIVIATALLLAFKRRYLELFIGFAFLLFVADSRQDIFVFAKNSRDVYAVIMTLCIVFDKQFPIYRKFYNYFLPFFLIAVLALFFSPTIVLGGLKTISYLLIILIVPNFVIHIYELYGSIFFKQLLSLGFVILTIGIILSFVNPGFVHLGGRYNGLLGNPNGMGLFVLLITILFEVLYTNNKDEFISQGRIFFLGVAFISIILSGSRTALMGLAIFFVLRYTIRVSRALTFVSLILAVAFIPLIMQYLPLIIQELGLAEFARLDSLQDMSGRAVAFEFSWAQIQNNFWMGKGFGYSEFLFSQWKEYLSDLGHQGGTHNTYLTVWLDTGLFGVLCFVGAWIGIFKKAFSVSSLALPVGCTVIFTTIFESWLSASLNAFTIILLIIVTILTIPHLTNEFEYE</sequence>
<dbReference type="PANTHER" id="PTHR37422">
    <property type="entry name" value="TEICHURONIC ACID BIOSYNTHESIS PROTEIN TUAE"/>
    <property type="match status" value="1"/>
</dbReference>